<dbReference type="Pfam" id="PF01433">
    <property type="entry name" value="Peptidase_M1"/>
    <property type="match status" value="1"/>
</dbReference>
<evidence type="ECO:0000259" key="1">
    <source>
        <dbReference type="Pfam" id="PF01433"/>
    </source>
</evidence>
<protein>
    <recommendedName>
        <fullName evidence="1">Peptidase M1 membrane alanine aminopeptidase domain-containing protein</fullName>
    </recommendedName>
</protein>
<dbReference type="STRING" id="407022.SAMN05661044_00908"/>
<feature type="domain" description="Peptidase M1 membrane alanine aminopeptidase" evidence="1">
    <location>
        <begin position="372"/>
        <end position="529"/>
    </location>
</feature>
<dbReference type="CDD" id="cd09604">
    <property type="entry name" value="M1_APN_like"/>
    <property type="match status" value="1"/>
</dbReference>
<accession>A0A1H7J4T6</accession>
<dbReference type="SUPFAM" id="SSF55486">
    <property type="entry name" value="Metalloproteases ('zincins'), catalytic domain"/>
    <property type="match status" value="1"/>
</dbReference>
<name>A0A1H7J4T6_OLID1</name>
<gene>
    <name evidence="2" type="ORF">SAMN05661044_00908</name>
</gene>
<dbReference type="GO" id="GO:0008270">
    <property type="term" value="F:zinc ion binding"/>
    <property type="evidence" value="ECO:0007669"/>
    <property type="project" value="InterPro"/>
</dbReference>
<dbReference type="AlphaFoldDB" id="A0A1H7J4T6"/>
<dbReference type="Gene3D" id="1.10.390.10">
    <property type="entry name" value="Neutral Protease Domain 2"/>
    <property type="match status" value="1"/>
</dbReference>
<dbReference type="Proteomes" id="UP000199421">
    <property type="component" value="Unassembled WGS sequence"/>
</dbReference>
<dbReference type="InterPro" id="IPR014782">
    <property type="entry name" value="Peptidase_M1_dom"/>
</dbReference>
<dbReference type="EMBL" id="FOAF01000001">
    <property type="protein sequence ID" value="SEK69212.1"/>
    <property type="molecule type" value="Genomic_DNA"/>
</dbReference>
<dbReference type="GO" id="GO:0008237">
    <property type="term" value="F:metallopeptidase activity"/>
    <property type="evidence" value="ECO:0007669"/>
    <property type="project" value="InterPro"/>
</dbReference>
<reference evidence="3" key="1">
    <citation type="submission" date="2016-10" db="EMBL/GenBank/DDBJ databases">
        <authorList>
            <person name="Varghese N."/>
            <person name="Submissions S."/>
        </authorList>
    </citation>
    <scope>NUCLEOTIDE SEQUENCE [LARGE SCALE GENOMIC DNA]</scope>
    <source>
        <strain evidence="3">DSM 18733</strain>
    </source>
</reference>
<evidence type="ECO:0000313" key="3">
    <source>
        <dbReference type="Proteomes" id="UP000199421"/>
    </source>
</evidence>
<dbReference type="OrthoDB" id="9814383at2"/>
<dbReference type="RefSeq" id="WP_093318986.1">
    <property type="nucleotide sequence ID" value="NZ_FOAF01000001.1"/>
</dbReference>
<keyword evidence="3" id="KW-1185">Reference proteome</keyword>
<dbReference type="InterPro" id="IPR027268">
    <property type="entry name" value="Peptidase_M4/M1_CTD_sf"/>
</dbReference>
<sequence>MKKNILLLLLWLVNTCPLIAQDLYIPRNIRAAINKRSRTENGLPGQHYWQNHGKYDLNIQLDPKTGIIHGEEKIIYSNNSPDTLNKLVFNFVNNVHKQGAFRNTIPEEGFITRGLQIRKLAIDGEIYDIDGKEWGTVAAIQLKKALRPGSKVDVLLHWDYPLSKKSDREGRIDSTTFFVAYAYPRIAVYDDYNGWDMLQHNGQVEFYNDFNDYNLKVTVPNNYVVWATGEFQNPDEVLQPPIVERLKQSMQNEQVIKVASREEMAAGKITKQNNWNQWRFTAQHIPDVAFAVSNHYEWDASSTIVDTKTARRASTQAAYGPDAEDYPNSVKWNNYTLNWYSTVWPAISYPYSKMTIFQGFSAMEFPMMVNDISIPDTYNAMRVQNHEIAHTYFPFYMGINETRYAFMDEGWATISEYMIGKSLYGEEKADSIFKIYRVKDYIKDPSAEQDQSIISQSSQVSGSAYRTNAYSKSSLALLALQDLLGKEKFKIAFQKYVEIWNGKHPNPWDYFYCINAATEQSLNWFWNNWYFSNNYIDLKIKDIQDKSVVIENIGGFAIPFDLVIHYVDGSQSRQHHSPKIWQSSPNNISLSIVGEKKMATVELDNGIFMDATPADNFQQIEDVTATKH</sequence>
<proteinExistence type="predicted"/>
<evidence type="ECO:0000313" key="2">
    <source>
        <dbReference type="EMBL" id="SEK69212.1"/>
    </source>
</evidence>
<organism evidence="2 3">
    <name type="scientific">Olivibacter domesticus</name>
    <name type="common">Pseudosphingobacterium domesticum</name>
    <dbReference type="NCBI Taxonomy" id="407022"/>
    <lineage>
        <taxon>Bacteria</taxon>
        <taxon>Pseudomonadati</taxon>
        <taxon>Bacteroidota</taxon>
        <taxon>Sphingobacteriia</taxon>
        <taxon>Sphingobacteriales</taxon>
        <taxon>Sphingobacteriaceae</taxon>
        <taxon>Olivibacter</taxon>
    </lineage>
</organism>